<dbReference type="RefSeq" id="WP_150039678.1">
    <property type="nucleotide sequence ID" value="NZ_OW485601.1"/>
</dbReference>
<keyword evidence="4" id="KW-0812">Transmembrane</keyword>
<comment type="caution">
    <text evidence="6">The sequence shown here is derived from an EMBL/GenBank/DDBJ whole genome shotgun (WGS) entry which is preliminary data.</text>
</comment>
<organism evidence="6 7">
    <name type="scientific">Rhodovastum atsumiense</name>
    <dbReference type="NCBI Taxonomy" id="504468"/>
    <lineage>
        <taxon>Bacteria</taxon>
        <taxon>Pseudomonadati</taxon>
        <taxon>Pseudomonadota</taxon>
        <taxon>Alphaproteobacteria</taxon>
        <taxon>Acetobacterales</taxon>
        <taxon>Acetobacteraceae</taxon>
        <taxon>Rhodovastum</taxon>
    </lineage>
</organism>
<dbReference type="PROSITE" id="PS00061">
    <property type="entry name" value="ADH_SHORT"/>
    <property type="match status" value="1"/>
</dbReference>
<dbReference type="GO" id="GO:0016020">
    <property type="term" value="C:membrane"/>
    <property type="evidence" value="ECO:0007669"/>
    <property type="project" value="TreeGrafter"/>
</dbReference>
<dbReference type="InterPro" id="IPR036291">
    <property type="entry name" value="NAD(P)-bd_dom_sf"/>
</dbReference>
<dbReference type="PANTHER" id="PTHR44196:SF1">
    <property type="entry name" value="DEHYDROGENASE_REDUCTASE SDR FAMILY MEMBER 7B"/>
    <property type="match status" value="1"/>
</dbReference>
<dbReference type="PRINTS" id="PR00080">
    <property type="entry name" value="SDRFAMILY"/>
</dbReference>
<keyword evidence="4" id="KW-0472">Membrane</keyword>
<dbReference type="InterPro" id="IPR002347">
    <property type="entry name" value="SDR_fam"/>
</dbReference>
<dbReference type="PANTHER" id="PTHR44196">
    <property type="entry name" value="DEHYDROGENASE/REDUCTASE SDR FAMILY MEMBER 7B"/>
    <property type="match status" value="1"/>
</dbReference>
<dbReference type="InterPro" id="IPR020904">
    <property type="entry name" value="Sc_DH/Rdtase_CS"/>
</dbReference>
<reference evidence="6 7" key="1">
    <citation type="submission" date="2019-09" db="EMBL/GenBank/DDBJ databases">
        <title>Genome sequence of Rhodovastum atsumiense, a diverse member of the Acetobacteraceae family of non-sulfur purple photosynthetic bacteria.</title>
        <authorList>
            <person name="Meyer T."/>
            <person name="Kyndt J."/>
        </authorList>
    </citation>
    <scope>NUCLEOTIDE SEQUENCE [LARGE SCALE GENOMIC DNA]</scope>
    <source>
        <strain evidence="6 7">DSM 21279</strain>
    </source>
</reference>
<dbReference type="OrthoDB" id="9781689at2"/>
<comment type="similarity">
    <text evidence="1 3">Belongs to the short-chain dehydrogenases/reductases (SDR) family.</text>
</comment>
<dbReference type="PRINTS" id="PR00081">
    <property type="entry name" value="GDHRDH"/>
</dbReference>
<dbReference type="GO" id="GO:0016491">
    <property type="term" value="F:oxidoreductase activity"/>
    <property type="evidence" value="ECO:0007669"/>
    <property type="project" value="UniProtKB-KW"/>
</dbReference>
<evidence type="ECO:0000256" key="3">
    <source>
        <dbReference type="RuleBase" id="RU000363"/>
    </source>
</evidence>
<dbReference type="SUPFAM" id="SSF51735">
    <property type="entry name" value="NAD(P)-binding Rossmann-fold domains"/>
    <property type="match status" value="1"/>
</dbReference>
<proteinExistence type="inferred from homology"/>
<keyword evidence="2" id="KW-0560">Oxidoreductase</keyword>
<dbReference type="InterPro" id="IPR057326">
    <property type="entry name" value="KR_dom"/>
</dbReference>
<accession>A0A5M6J0M4</accession>
<feature type="transmembrane region" description="Helical" evidence="4">
    <location>
        <begin position="310"/>
        <end position="327"/>
    </location>
</feature>
<keyword evidence="7" id="KW-1185">Reference proteome</keyword>
<dbReference type="EMBL" id="VWPK01000007">
    <property type="protein sequence ID" value="KAA5613195.1"/>
    <property type="molecule type" value="Genomic_DNA"/>
</dbReference>
<sequence>MSELVPSRVAVITGASSGIGLCTARLFATRGWRVGLIARGAEGLAEAAAQIRAAGGDVATAEADVADSAALDRATTTIEAALGPVTLWINNAGASFYGRFLDITEEEFHRVLHTTLLGTVNGTRIALQRMSPRQHGTIINVGSAVAYRGTPLQAPYSAAKFGVRGFTEAIRSELIHDRSPIHLGIVHPPSVNTPFFSHAGARMAGEPRPLPPVYQPEIIADAIWLAATERRREIRITGSTLQLSWLDKLAPGLADRLMAVIGFPAQRTTNEEVQRLRDPALFHPPTTSALVHGPFGREAFASSAQMWGEHHRLAVAVGLAVFATLLVPRRIGLRRR</sequence>
<dbReference type="Proteomes" id="UP000325255">
    <property type="component" value="Unassembled WGS sequence"/>
</dbReference>
<gene>
    <name evidence="6" type="ORF">F1189_05735</name>
</gene>
<dbReference type="AlphaFoldDB" id="A0A5M6J0M4"/>
<dbReference type="Gene3D" id="3.40.50.720">
    <property type="entry name" value="NAD(P)-binding Rossmann-like Domain"/>
    <property type="match status" value="1"/>
</dbReference>
<dbReference type="SMART" id="SM00822">
    <property type="entry name" value="PKS_KR"/>
    <property type="match status" value="1"/>
</dbReference>
<protein>
    <submittedName>
        <fullName evidence="6">SDR family oxidoreductase</fullName>
    </submittedName>
</protein>
<keyword evidence="4" id="KW-1133">Transmembrane helix</keyword>
<name>A0A5M6J0M4_9PROT</name>
<evidence type="ECO:0000256" key="1">
    <source>
        <dbReference type="ARBA" id="ARBA00006484"/>
    </source>
</evidence>
<evidence type="ECO:0000256" key="4">
    <source>
        <dbReference type="SAM" id="Phobius"/>
    </source>
</evidence>
<evidence type="ECO:0000259" key="5">
    <source>
        <dbReference type="SMART" id="SM00822"/>
    </source>
</evidence>
<dbReference type="NCBIfam" id="NF005495">
    <property type="entry name" value="PRK07109.1"/>
    <property type="match status" value="1"/>
</dbReference>
<evidence type="ECO:0000313" key="6">
    <source>
        <dbReference type="EMBL" id="KAA5613195.1"/>
    </source>
</evidence>
<evidence type="ECO:0000313" key="7">
    <source>
        <dbReference type="Proteomes" id="UP000325255"/>
    </source>
</evidence>
<dbReference type="Pfam" id="PF00106">
    <property type="entry name" value="adh_short"/>
    <property type="match status" value="1"/>
</dbReference>
<evidence type="ECO:0000256" key="2">
    <source>
        <dbReference type="ARBA" id="ARBA00023002"/>
    </source>
</evidence>
<feature type="domain" description="Ketoreductase" evidence="5">
    <location>
        <begin position="8"/>
        <end position="194"/>
    </location>
</feature>